<feature type="region of interest" description="Disordered" evidence="1">
    <location>
        <begin position="1"/>
        <end position="36"/>
    </location>
</feature>
<feature type="compositionally biased region" description="Polar residues" evidence="1">
    <location>
        <begin position="17"/>
        <end position="27"/>
    </location>
</feature>
<reference evidence="2" key="1">
    <citation type="submission" date="2020-07" db="EMBL/GenBank/DDBJ databases">
        <title>Draft Genome Sequence of a Deep-Sea Yeast, Naganishia (Cryptococcus) liquefaciens strain N6.</title>
        <authorList>
            <person name="Han Y.W."/>
            <person name="Kajitani R."/>
            <person name="Morimoto H."/>
            <person name="Parhat M."/>
            <person name="Tsubouchi H."/>
            <person name="Bakenova O."/>
            <person name="Ogata M."/>
            <person name="Argunhan B."/>
            <person name="Aoki R."/>
            <person name="Kajiwara S."/>
            <person name="Itoh T."/>
            <person name="Iwasaki H."/>
        </authorList>
    </citation>
    <scope>NUCLEOTIDE SEQUENCE</scope>
    <source>
        <strain evidence="2">N6</strain>
    </source>
</reference>
<evidence type="ECO:0000313" key="2">
    <source>
        <dbReference type="EMBL" id="GHJ90460.1"/>
    </source>
</evidence>
<protein>
    <submittedName>
        <fullName evidence="2">Uncharacterized protein</fullName>
    </submittedName>
</protein>
<dbReference type="EMBL" id="BLZA01000058">
    <property type="protein sequence ID" value="GHJ90460.1"/>
    <property type="molecule type" value="Genomic_DNA"/>
</dbReference>
<evidence type="ECO:0000256" key="1">
    <source>
        <dbReference type="SAM" id="MobiDB-lite"/>
    </source>
</evidence>
<accession>A0A8H3YHW5</accession>
<keyword evidence="3" id="KW-1185">Reference proteome</keyword>
<evidence type="ECO:0000313" key="3">
    <source>
        <dbReference type="Proteomes" id="UP000620104"/>
    </source>
</evidence>
<dbReference type="AlphaFoldDB" id="A0A8H3YHW5"/>
<comment type="caution">
    <text evidence="2">The sequence shown here is derived from an EMBL/GenBank/DDBJ whole genome shotgun (WGS) entry which is preliminary data.</text>
</comment>
<organism evidence="2 3">
    <name type="scientific">Naganishia liquefaciens</name>
    <dbReference type="NCBI Taxonomy" id="104408"/>
    <lineage>
        <taxon>Eukaryota</taxon>
        <taxon>Fungi</taxon>
        <taxon>Dikarya</taxon>
        <taxon>Basidiomycota</taxon>
        <taxon>Agaricomycotina</taxon>
        <taxon>Tremellomycetes</taxon>
        <taxon>Filobasidiales</taxon>
        <taxon>Filobasidiaceae</taxon>
        <taxon>Naganishia</taxon>
    </lineage>
</organism>
<gene>
    <name evidence="2" type="ORF">NliqN6_6862</name>
</gene>
<dbReference type="Proteomes" id="UP000620104">
    <property type="component" value="Unassembled WGS sequence"/>
</dbReference>
<sequence length="337" mass="36560">MPKMSESRGKGGPGDATQLTETSSPRSQSDDGLADLLGGSAVDESVIPVNEAESAQDMRFNLQTLAENAECDFATNLTNWVPKDGLFPMESLLGSEYPDNLSSIQTASAFQTRVPSDLSSVPVAQDNLISDNSREHYIGGISQQPSVGISNSDPHLRWNEYPPQLSYGYDRLLMHSVGGHVAYSNEALGQAALQDAEPNASDNRLDGMTEGNESFPALGQLPLILFPLLDDANLPVTGDKSFSEHWLENGEANTQYLPGNHEYWQHHVPYGDLEGGTTFQPLHEGHAADSEYQVVPEDYNAYPPCIAQEGLNVNESVETVIWDWSVGQGIKAPGDLL</sequence>
<name>A0A8H3YHW5_9TREE</name>
<proteinExistence type="predicted"/>